<dbReference type="EMBL" id="BMPO01000007">
    <property type="protein sequence ID" value="GGK02479.1"/>
    <property type="molecule type" value="Genomic_DNA"/>
</dbReference>
<dbReference type="AlphaFoldDB" id="A0A917UZV5"/>
<feature type="coiled-coil region" evidence="1">
    <location>
        <begin position="888"/>
        <end position="915"/>
    </location>
</feature>
<keyword evidence="1" id="KW-0175">Coiled coil</keyword>
<proteinExistence type="predicted"/>
<dbReference type="RefSeq" id="WP_188984125.1">
    <property type="nucleotide sequence ID" value="NZ_BMPO01000007.1"/>
</dbReference>
<name>A0A917UZV5_9PSED</name>
<sequence length="1076" mass="122862">MINLTRDILITQAGEQLERSIKIAITKAKDCTCKELFNTSYIAPSKVTSSNRNEYHTASIVRLFENHLDPANAPTYNEEWVQNAYLCTQKTPNFNVAKAVVVKTSHDWLNKTSLEKLNRVCLLIFHFLWQERAVLLPVDMKKPIIGDPRKTSNFFELAAAYYSEVLALVRQPFLDHVSYKDIPNITTVMHPNAVSNFDWYAWRMIRCTDWHRIEDIDPAEISALTTHIALARKSKVDWPQYPMAPAAFWGYVQRLYPERCQTVDVEAPIKNAIQANRRALISGEFAYPAKYKDVVEVWLKLQDKFVGILKSRRIKTFDSYAKSFSPLNTYLFSDFPISTGLLPPLPKDFNRRHIEGDGFKGFISYINQGRSKPTVKGLLYKISALFDYLAANSNIDNNLTGFVNPISPIDFPIVKKNSSSTKPAFSSEHFPYLLQYCYAVESFGSYIFEKVLEDQVNLYDERYRSDIDTKNWIDAHKIMQTSKFGYVPIVFYRNPLFDVSQPKSEKNNLVSYEALHLLPSFLFPLAEFKNKLLHYPQLIYIRHNLVALETGIRSIHIRWLDKRTYDKNIDRSIPLPTICKLHVNTDKVNDAWDSTVSKNVIEVLDRHKNMNSLINDPLMNTEVWYDYHEESPFGKIISIFAKGGTPGVLGAQSYAKYFKKLIYAFDLFCRFQLGILSTNRMPQAICELESIDDPHDYLKALKLTSEATTMIEHTPHSCRVSVVSEYIRVLPPHIIGTFITGHATQEHVVYYAKLDPAYLKSAEKHQKNSVENAWLIDRPAMSSIKAEDVASKLQQAFQRDPVKSLIDFGAISFERESNDELLSGIKMAKQRPIDSLACMPTHICPFGNQCPADIIKDLGAVPGSRMPCGGCYYSIKTVDHLPRIHGHIRVLTDECNELEAHIAEAKRNNASHESLLPKANHRKYIASEIISWSVTAHCLEQMYSEIKTRSSFLVEKPEIVSEHLERLELNNCTLSNLLARTAEAKSHAEYFTPQLKHQIMVARNKLLAFTGDFNRMLQETPTGFTLIDEFRGLIRSTCEVLGLSLHDLSKEMSRPMTLERPNAVLKLIASPGTVPA</sequence>
<comment type="caution">
    <text evidence="2">The sequence shown here is derived from an EMBL/GenBank/DDBJ whole genome shotgun (WGS) entry which is preliminary data.</text>
</comment>
<keyword evidence="3" id="KW-1185">Reference proteome</keyword>
<accession>A0A917UZV5</accession>
<dbReference type="Proteomes" id="UP000635983">
    <property type="component" value="Unassembled WGS sequence"/>
</dbReference>
<reference evidence="2" key="2">
    <citation type="submission" date="2020-09" db="EMBL/GenBank/DDBJ databases">
        <authorList>
            <person name="Sun Q."/>
            <person name="Ohkuma M."/>
        </authorList>
    </citation>
    <scope>NUCLEOTIDE SEQUENCE</scope>
    <source>
        <strain evidence="2">JCM 30078</strain>
    </source>
</reference>
<gene>
    <name evidence="2" type="ORF">GCM10009304_30350</name>
</gene>
<evidence type="ECO:0000313" key="2">
    <source>
        <dbReference type="EMBL" id="GGK02479.1"/>
    </source>
</evidence>
<protein>
    <submittedName>
        <fullName evidence="2">Uncharacterized protein</fullName>
    </submittedName>
</protein>
<reference evidence="2" key="1">
    <citation type="journal article" date="2014" name="Int. J. Syst. Evol. Microbiol.">
        <title>Complete genome sequence of Corynebacterium casei LMG S-19264T (=DSM 44701T), isolated from a smear-ripened cheese.</title>
        <authorList>
            <consortium name="US DOE Joint Genome Institute (JGI-PGF)"/>
            <person name="Walter F."/>
            <person name="Albersmeier A."/>
            <person name="Kalinowski J."/>
            <person name="Ruckert C."/>
        </authorList>
    </citation>
    <scope>NUCLEOTIDE SEQUENCE</scope>
    <source>
        <strain evidence="2">JCM 30078</strain>
    </source>
</reference>
<organism evidence="2 3">
    <name type="scientific">Pseudomonas matsuisoli</name>
    <dbReference type="NCBI Taxonomy" id="1515666"/>
    <lineage>
        <taxon>Bacteria</taxon>
        <taxon>Pseudomonadati</taxon>
        <taxon>Pseudomonadota</taxon>
        <taxon>Gammaproteobacteria</taxon>
        <taxon>Pseudomonadales</taxon>
        <taxon>Pseudomonadaceae</taxon>
        <taxon>Pseudomonas</taxon>
    </lineage>
</organism>
<evidence type="ECO:0000256" key="1">
    <source>
        <dbReference type="SAM" id="Coils"/>
    </source>
</evidence>
<evidence type="ECO:0000313" key="3">
    <source>
        <dbReference type="Proteomes" id="UP000635983"/>
    </source>
</evidence>